<dbReference type="InterPro" id="IPR007372">
    <property type="entry name" value="Lipid/polyisoprenoid-bd_YceI"/>
</dbReference>
<feature type="transmembrane region" description="Helical" evidence="2">
    <location>
        <begin position="7"/>
        <end position="27"/>
    </location>
</feature>
<dbReference type="RefSeq" id="WP_148450812.1">
    <property type="nucleotide sequence ID" value="NZ_VSDO01000001.1"/>
</dbReference>
<dbReference type="PANTHER" id="PTHR34406">
    <property type="entry name" value="PROTEIN YCEI"/>
    <property type="match status" value="1"/>
</dbReference>
<evidence type="ECO:0000313" key="5">
    <source>
        <dbReference type="Proteomes" id="UP000325218"/>
    </source>
</evidence>
<keyword evidence="2" id="KW-1133">Transmembrane helix</keyword>
<organism evidence="4 5">
    <name type="scientific">Paenibacillus faecis</name>
    <dbReference type="NCBI Taxonomy" id="862114"/>
    <lineage>
        <taxon>Bacteria</taxon>
        <taxon>Bacillati</taxon>
        <taxon>Bacillota</taxon>
        <taxon>Bacilli</taxon>
        <taxon>Bacillales</taxon>
        <taxon>Paenibacillaceae</taxon>
        <taxon>Paenibacillus</taxon>
    </lineage>
</organism>
<keyword evidence="2" id="KW-0472">Membrane</keyword>
<dbReference type="OrthoDB" id="9811006at2"/>
<dbReference type="SMART" id="SM00867">
    <property type="entry name" value="YceI"/>
    <property type="match status" value="1"/>
</dbReference>
<comment type="similarity">
    <text evidence="1">Belongs to the UPF0312 family.</text>
</comment>
<dbReference type="Gene3D" id="2.40.128.110">
    <property type="entry name" value="Lipid/polyisoprenoid-binding, YceI-like"/>
    <property type="match status" value="1"/>
</dbReference>
<dbReference type="Pfam" id="PF04264">
    <property type="entry name" value="YceI"/>
    <property type="match status" value="1"/>
</dbReference>
<keyword evidence="5" id="KW-1185">Reference proteome</keyword>
<feature type="domain" description="Lipid/polyisoprenoid-binding YceI-like" evidence="3">
    <location>
        <begin position="70"/>
        <end position="233"/>
    </location>
</feature>
<name>A0A5D0CYV0_9BACL</name>
<evidence type="ECO:0000259" key="3">
    <source>
        <dbReference type="SMART" id="SM00867"/>
    </source>
</evidence>
<reference evidence="4 5" key="1">
    <citation type="submission" date="2019-08" db="EMBL/GenBank/DDBJ databases">
        <title>Genome sequencing of Paenibacillus faecis DSM 23593(T).</title>
        <authorList>
            <person name="Kook J.-K."/>
            <person name="Park S.-N."/>
            <person name="Lim Y.K."/>
        </authorList>
    </citation>
    <scope>NUCLEOTIDE SEQUENCE [LARGE SCALE GENOMIC DNA]</scope>
    <source>
        <strain evidence="4 5">DSM 23593</strain>
    </source>
</reference>
<keyword evidence="2" id="KW-0812">Transmembrane</keyword>
<dbReference type="PANTHER" id="PTHR34406:SF1">
    <property type="entry name" value="PROTEIN YCEI"/>
    <property type="match status" value="1"/>
</dbReference>
<dbReference type="EMBL" id="VSDO01000001">
    <property type="protein sequence ID" value="TYA15222.1"/>
    <property type="molecule type" value="Genomic_DNA"/>
</dbReference>
<dbReference type="AlphaFoldDB" id="A0A5D0CYV0"/>
<proteinExistence type="inferred from homology"/>
<comment type="caution">
    <text evidence="4">The sequence shown here is derived from an EMBL/GenBank/DDBJ whole genome shotgun (WGS) entry which is preliminary data.</text>
</comment>
<accession>A0A5D0CYV0</accession>
<dbReference type="Proteomes" id="UP000325218">
    <property type="component" value="Unassembled WGS sequence"/>
</dbReference>
<evidence type="ECO:0000313" key="4">
    <source>
        <dbReference type="EMBL" id="TYA15222.1"/>
    </source>
</evidence>
<sequence length="236" mass="25471">MNKKTRNWIITGVAAVILVGAGGYAFMDNYLGNRVEITEAIPASAAAANGKADGGSDEQAVVAAEQLNGEWKIAAASKVYFSVTTSRETVNFENAAVSGSWTIQLDQPENMKAEGTVEMSEVSSGNAQRDGHIQNGEFFNVPEHPQAKFVASSFEGLPAEWKEGAVYDFTMPGTLTVKGVDKDVIFEAQALYQDNQVRLSGVTTVTFADFGMQNPHSVVLETENDISVRLELVLER</sequence>
<gene>
    <name evidence="4" type="ORF">FRY98_06155</name>
</gene>
<evidence type="ECO:0000256" key="1">
    <source>
        <dbReference type="ARBA" id="ARBA00008812"/>
    </source>
</evidence>
<dbReference type="InterPro" id="IPR036761">
    <property type="entry name" value="TTHA0802/YceI-like_sf"/>
</dbReference>
<evidence type="ECO:0000256" key="2">
    <source>
        <dbReference type="SAM" id="Phobius"/>
    </source>
</evidence>
<protein>
    <submittedName>
        <fullName evidence="4">YceI family protein</fullName>
    </submittedName>
</protein>
<dbReference type="SUPFAM" id="SSF101874">
    <property type="entry name" value="YceI-like"/>
    <property type="match status" value="1"/>
</dbReference>